<dbReference type="Gene3D" id="1.10.10.10">
    <property type="entry name" value="Winged helix-like DNA-binding domain superfamily/Winged helix DNA-binding domain"/>
    <property type="match status" value="1"/>
</dbReference>
<dbReference type="PANTHER" id="PTHR16206">
    <property type="entry name" value="DEP DOMAIN-CONTAINING"/>
    <property type="match status" value="1"/>
</dbReference>
<dbReference type="AlphaFoldDB" id="A0A5N5T987"/>
<dbReference type="OrthoDB" id="10064772at2759"/>
<dbReference type="GO" id="GO:0035556">
    <property type="term" value="P:intracellular signal transduction"/>
    <property type="evidence" value="ECO:0007669"/>
    <property type="project" value="InterPro"/>
</dbReference>
<dbReference type="Proteomes" id="UP000326759">
    <property type="component" value="Unassembled WGS sequence"/>
</dbReference>
<accession>A0A5N5T987</accession>
<keyword evidence="3" id="KW-1185">Reference proteome</keyword>
<dbReference type="InterPro" id="IPR000591">
    <property type="entry name" value="DEP_dom"/>
</dbReference>
<dbReference type="PROSITE" id="PS50186">
    <property type="entry name" value="DEP"/>
    <property type="match status" value="1"/>
</dbReference>
<proteinExistence type="predicted"/>
<evidence type="ECO:0000259" key="1">
    <source>
        <dbReference type="PROSITE" id="PS50186"/>
    </source>
</evidence>
<feature type="domain" description="DEP" evidence="1">
    <location>
        <begin position="43"/>
        <end position="108"/>
    </location>
</feature>
<evidence type="ECO:0000313" key="2">
    <source>
        <dbReference type="EMBL" id="KAB7502608.1"/>
    </source>
</evidence>
<evidence type="ECO:0000313" key="3">
    <source>
        <dbReference type="Proteomes" id="UP000326759"/>
    </source>
</evidence>
<dbReference type="EMBL" id="SEYY01007134">
    <property type="protein sequence ID" value="KAB7502608.1"/>
    <property type="molecule type" value="Genomic_DNA"/>
</dbReference>
<name>A0A5N5T987_9CRUS</name>
<dbReference type="Pfam" id="PF00610">
    <property type="entry name" value="DEP"/>
    <property type="match status" value="1"/>
</dbReference>
<dbReference type="SUPFAM" id="SSF46785">
    <property type="entry name" value="Winged helix' DNA-binding domain"/>
    <property type="match status" value="1"/>
</dbReference>
<protein>
    <submittedName>
        <fullName evidence="2">DEP domain-containing protein 1A</fullName>
    </submittedName>
</protein>
<organism evidence="2 3">
    <name type="scientific">Armadillidium nasatum</name>
    <dbReference type="NCBI Taxonomy" id="96803"/>
    <lineage>
        <taxon>Eukaryota</taxon>
        <taxon>Metazoa</taxon>
        <taxon>Ecdysozoa</taxon>
        <taxon>Arthropoda</taxon>
        <taxon>Crustacea</taxon>
        <taxon>Multicrustacea</taxon>
        <taxon>Malacostraca</taxon>
        <taxon>Eumalacostraca</taxon>
        <taxon>Peracarida</taxon>
        <taxon>Isopoda</taxon>
        <taxon>Oniscidea</taxon>
        <taxon>Crinocheta</taxon>
        <taxon>Armadillidiidae</taxon>
        <taxon>Armadillidium</taxon>
    </lineage>
</organism>
<sequence>MSTTKGKSIATGPYRATKLWNDAVRSFYNEMPLSRHWRGLKQYDSCFTASEAIDWLHDYLRSNPNFGQNVIREQATKLLRKFVKCGLIIGARGTKIYAEDFRDNRELY</sequence>
<dbReference type="PANTHER" id="PTHR16206:SF4">
    <property type="entry name" value="PROTEIN LET-99"/>
    <property type="match status" value="1"/>
</dbReference>
<feature type="non-terminal residue" evidence="2">
    <location>
        <position position="108"/>
    </location>
</feature>
<reference evidence="2 3" key="1">
    <citation type="journal article" date="2019" name="PLoS Biol.">
        <title>Sex chromosomes control vertical transmission of feminizing Wolbachia symbionts in an isopod.</title>
        <authorList>
            <person name="Becking T."/>
            <person name="Chebbi M.A."/>
            <person name="Giraud I."/>
            <person name="Moumen B."/>
            <person name="Laverre T."/>
            <person name="Caubet Y."/>
            <person name="Peccoud J."/>
            <person name="Gilbert C."/>
            <person name="Cordaux R."/>
        </authorList>
    </citation>
    <scope>NUCLEOTIDE SEQUENCE [LARGE SCALE GENOMIC DNA]</scope>
    <source>
        <strain evidence="2">ANa2</strain>
        <tissue evidence="2">Whole body excluding digestive tract and cuticle</tissue>
    </source>
</reference>
<gene>
    <name evidence="2" type="primary">depdc1a</name>
    <name evidence="2" type="ORF">Anas_03487</name>
</gene>
<dbReference type="InterPro" id="IPR036390">
    <property type="entry name" value="WH_DNA-bd_sf"/>
</dbReference>
<dbReference type="InterPro" id="IPR036388">
    <property type="entry name" value="WH-like_DNA-bd_sf"/>
</dbReference>
<comment type="caution">
    <text evidence="2">The sequence shown here is derived from an EMBL/GenBank/DDBJ whole genome shotgun (WGS) entry which is preliminary data.</text>
</comment>